<evidence type="ECO:0000313" key="2">
    <source>
        <dbReference type="Proteomes" id="UP000828390"/>
    </source>
</evidence>
<dbReference type="AlphaFoldDB" id="A0A9D4QZM1"/>
<reference evidence="1" key="1">
    <citation type="journal article" date="2019" name="bioRxiv">
        <title>The Genome of the Zebra Mussel, Dreissena polymorpha: A Resource for Invasive Species Research.</title>
        <authorList>
            <person name="McCartney M.A."/>
            <person name="Auch B."/>
            <person name="Kono T."/>
            <person name="Mallez S."/>
            <person name="Zhang Y."/>
            <person name="Obille A."/>
            <person name="Becker A."/>
            <person name="Abrahante J.E."/>
            <person name="Garbe J."/>
            <person name="Badalamenti J.P."/>
            <person name="Herman A."/>
            <person name="Mangelson H."/>
            <person name="Liachko I."/>
            <person name="Sullivan S."/>
            <person name="Sone E.D."/>
            <person name="Koren S."/>
            <person name="Silverstein K.A.T."/>
            <person name="Beckman K.B."/>
            <person name="Gohl D.M."/>
        </authorList>
    </citation>
    <scope>NUCLEOTIDE SEQUENCE</scope>
    <source>
        <strain evidence="1">Duluth1</strain>
        <tissue evidence="1">Whole animal</tissue>
    </source>
</reference>
<accession>A0A9D4QZM1</accession>
<keyword evidence="2" id="KW-1185">Reference proteome</keyword>
<sequence>MSGIMQHTIRRNYDAFKVGTEGNHRMRGARSPGSRQPLPIHYVKRINVDKIQCYARRTTVKRTDEKDNVYNKLLVFIQNRPNINIIILIQRKYRQ</sequence>
<evidence type="ECO:0000313" key="1">
    <source>
        <dbReference type="EMBL" id="KAH3849616.1"/>
    </source>
</evidence>
<proteinExistence type="predicted"/>
<gene>
    <name evidence="1" type="ORF">DPMN_092019</name>
</gene>
<comment type="caution">
    <text evidence="1">The sequence shown here is derived from an EMBL/GenBank/DDBJ whole genome shotgun (WGS) entry which is preliminary data.</text>
</comment>
<organism evidence="1 2">
    <name type="scientific">Dreissena polymorpha</name>
    <name type="common">Zebra mussel</name>
    <name type="synonym">Mytilus polymorpha</name>
    <dbReference type="NCBI Taxonomy" id="45954"/>
    <lineage>
        <taxon>Eukaryota</taxon>
        <taxon>Metazoa</taxon>
        <taxon>Spiralia</taxon>
        <taxon>Lophotrochozoa</taxon>
        <taxon>Mollusca</taxon>
        <taxon>Bivalvia</taxon>
        <taxon>Autobranchia</taxon>
        <taxon>Heteroconchia</taxon>
        <taxon>Euheterodonta</taxon>
        <taxon>Imparidentia</taxon>
        <taxon>Neoheterodontei</taxon>
        <taxon>Myida</taxon>
        <taxon>Dreissenoidea</taxon>
        <taxon>Dreissenidae</taxon>
        <taxon>Dreissena</taxon>
    </lineage>
</organism>
<reference evidence="1" key="2">
    <citation type="submission" date="2020-11" db="EMBL/GenBank/DDBJ databases">
        <authorList>
            <person name="McCartney M.A."/>
            <person name="Auch B."/>
            <person name="Kono T."/>
            <person name="Mallez S."/>
            <person name="Becker A."/>
            <person name="Gohl D.M."/>
            <person name="Silverstein K.A.T."/>
            <person name="Koren S."/>
            <person name="Bechman K.B."/>
            <person name="Herman A."/>
            <person name="Abrahante J.E."/>
            <person name="Garbe J."/>
        </authorList>
    </citation>
    <scope>NUCLEOTIDE SEQUENCE</scope>
    <source>
        <strain evidence="1">Duluth1</strain>
        <tissue evidence="1">Whole animal</tissue>
    </source>
</reference>
<name>A0A9D4QZM1_DREPO</name>
<dbReference type="Proteomes" id="UP000828390">
    <property type="component" value="Unassembled WGS sequence"/>
</dbReference>
<protein>
    <submittedName>
        <fullName evidence="1">Uncharacterized protein</fullName>
    </submittedName>
</protein>
<dbReference type="EMBL" id="JAIWYP010000003">
    <property type="protein sequence ID" value="KAH3849616.1"/>
    <property type="molecule type" value="Genomic_DNA"/>
</dbReference>